<gene>
    <name evidence="2" type="ORF">BWK73_25555</name>
</gene>
<dbReference type="Proteomes" id="UP000192491">
    <property type="component" value="Unassembled WGS sequence"/>
</dbReference>
<evidence type="ECO:0000256" key="1">
    <source>
        <dbReference type="SAM" id="MobiDB-lite"/>
    </source>
</evidence>
<name>A0A1Y1QLL0_9GAMM</name>
<evidence type="ECO:0000313" key="3">
    <source>
        <dbReference type="Proteomes" id="UP000192491"/>
    </source>
</evidence>
<protein>
    <submittedName>
        <fullName evidence="2">Uncharacterized protein</fullName>
    </submittedName>
</protein>
<dbReference type="EMBL" id="MTEJ01000176">
    <property type="protein sequence ID" value="OQX08370.1"/>
    <property type="molecule type" value="Genomic_DNA"/>
</dbReference>
<reference evidence="2 3" key="1">
    <citation type="submission" date="2017-01" db="EMBL/GenBank/DDBJ databases">
        <title>Novel large sulfur bacteria in the metagenomes of groundwater-fed chemosynthetic microbial mats in the Lake Huron basin.</title>
        <authorList>
            <person name="Sharrar A.M."/>
            <person name="Flood B.E."/>
            <person name="Bailey J.V."/>
            <person name="Jones D.S."/>
            <person name="Biddanda B."/>
            <person name="Ruberg S.A."/>
            <person name="Marcus D.N."/>
            <person name="Dick G.J."/>
        </authorList>
    </citation>
    <scope>NUCLEOTIDE SEQUENCE [LARGE SCALE GENOMIC DNA]</scope>
    <source>
        <strain evidence="2">A8</strain>
    </source>
</reference>
<feature type="region of interest" description="Disordered" evidence="1">
    <location>
        <begin position="1"/>
        <end position="20"/>
    </location>
</feature>
<dbReference type="AlphaFoldDB" id="A0A1Y1QLL0"/>
<comment type="caution">
    <text evidence="2">The sequence shown here is derived from an EMBL/GenBank/DDBJ whole genome shotgun (WGS) entry which is preliminary data.</text>
</comment>
<accession>A0A1Y1QLL0</accession>
<organism evidence="2 3">
    <name type="scientific">Thiothrix lacustris</name>
    <dbReference type="NCBI Taxonomy" id="525917"/>
    <lineage>
        <taxon>Bacteria</taxon>
        <taxon>Pseudomonadati</taxon>
        <taxon>Pseudomonadota</taxon>
        <taxon>Gammaproteobacteria</taxon>
        <taxon>Thiotrichales</taxon>
        <taxon>Thiotrichaceae</taxon>
        <taxon>Thiothrix</taxon>
    </lineage>
</organism>
<evidence type="ECO:0000313" key="2">
    <source>
        <dbReference type="EMBL" id="OQX08370.1"/>
    </source>
</evidence>
<proteinExistence type="predicted"/>
<sequence length="63" mass="6420">MSKITSVEVSNADGNAESATDSRLGRTIPIYATNAAAKTAGLNAGDFYATLNSDGEAIVKVVT</sequence>